<evidence type="ECO:0000256" key="10">
    <source>
        <dbReference type="ARBA" id="ARBA00022977"/>
    </source>
</evidence>
<keyword evidence="15" id="KW-1185">Reference proteome</keyword>
<dbReference type="InterPro" id="IPR029061">
    <property type="entry name" value="THDP-binding"/>
</dbReference>
<dbReference type="NCBIfam" id="NF003933">
    <property type="entry name" value="PRK05444.2-2"/>
    <property type="match status" value="1"/>
</dbReference>
<evidence type="ECO:0000256" key="4">
    <source>
        <dbReference type="ARBA" id="ARBA00011081"/>
    </source>
</evidence>
<gene>
    <name evidence="14" type="primary">dxs</name>
    <name evidence="14" type="ORF">U729_2136</name>
</gene>
<evidence type="ECO:0000259" key="13">
    <source>
        <dbReference type="SMART" id="SM00861"/>
    </source>
</evidence>
<dbReference type="Pfam" id="PF02780">
    <property type="entry name" value="Transketolase_C"/>
    <property type="match status" value="1"/>
</dbReference>
<evidence type="ECO:0000256" key="6">
    <source>
        <dbReference type="ARBA" id="ARBA00013150"/>
    </source>
</evidence>
<comment type="cofactor">
    <cofactor evidence="2">
        <name>thiamine diphosphate</name>
        <dbReference type="ChEBI" id="CHEBI:58937"/>
    </cofactor>
</comment>
<evidence type="ECO:0000256" key="8">
    <source>
        <dbReference type="ARBA" id="ARBA00022723"/>
    </source>
</evidence>
<dbReference type="EMBL" id="CP006905">
    <property type="protein sequence ID" value="AIY82590.1"/>
    <property type="molecule type" value="Genomic_DNA"/>
</dbReference>
<accession>A0A0A7FUH1</accession>
<evidence type="ECO:0000256" key="3">
    <source>
        <dbReference type="ARBA" id="ARBA00004980"/>
    </source>
</evidence>
<dbReference type="eggNOG" id="COG1154">
    <property type="taxonomic scope" value="Bacteria"/>
</dbReference>
<dbReference type="PANTHER" id="PTHR43322:SF1">
    <property type="entry name" value="1-DEOXY-D-XYLULOSE-5-PHOSPHATE SYNTHASE"/>
    <property type="match status" value="1"/>
</dbReference>
<dbReference type="RefSeq" id="WP_039314693.1">
    <property type="nucleotide sequence ID" value="NZ_CP006905.1"/>
</dbReference>
<evidence type="ECO:0000256" key="2">
    <source>
        <dbReference type="ARBA" id="ARBA00001964"/>
    </source>
</evidence>
<evidence type="ECO:0000313" key="15">
    <source>
        <dbReference type="Proteomes" id="UP000030635"/>
    </source>
</evidence>
<keyword evidence="10" id="KW-0784">Thiamine biosynthesis</keyword>
<keyword evidence="11" id="KW-0786">Thiamine pyrophosphate</keyword>
<dbReference type="SUPFAM" id="SSF52518">
    <property type="entry name" value="Thiamin diphosphate-binding fold (THDP-binding)"/>
    <property type="match status" value="2"/>
</dbReference>
<feature type="domain" description="Transketolase-like pyrimidine-binding" evidence="13">
    <location>
        <begin position="279"/>
        <end position="444"/>
    </location>
</feature>
<dbReference type="Pfam" id="PF02779">
    <property type="entry name" value="Transket_pyr"/>
    <property type="match status" value="1"/>
</dbReference>
<dbReference type="SUPFAM" id="SSF52922">
    <property type="entry name" value="TK C-terminal domain-like"/>
    <property type="match status" value="1"/>
</dbReference>
<dbReference type="GO" id="GO:0008661">
    <property type="term" value="F:1-deoxy-D-xylulose-5-phosphate synthase activity"/>
    <property type="evidence" value="ECO:0007669"/>
    <property type="project" value="UniProtKB-EC"/>
</dbReference>
<comment type="subunit">
    <text evidence="5">Homodimer.</text>
</comment>
<dbReference type="InterPro" id="IPR009014">
    <property type="entry name" value="Transketo_C/PFOR_II"/>
</dbReference>
<dbReference type="InterPro" id="IPR005477">
    <property type="entry name" value="Dxylulose-5-P_synthase"/>
</dbReference>
<dbReference type="EC" id="2.2.1.7" evidence="6"/>
<comment type="pathway">
    <text evidence="3">Metabolic intermediate biosynthesis; 1-deoxy-D-xylulose 5-phosphate biosynthesis; 1-deoxy-D-xylulose 5-phosphate from D-glyceraldehyde 3-phosphate and pyruvate: step 1/1.</text>
</comment>
<evidence type="ECO:0000256" key="1">
    <source>
        <dbReference type="ARBA" id="ARBA00001946"/>
    </source>
</evidence>
<organism evidence="14 15">
    <name type="scientific">Clostridium baratii str. Sullivan</name>
    <dbReference type="NCBI Taxonomy" id="1415775"/>
    <lineage>
        <taxon>Bacteria</taxon>
        <taxon>Bacillati</taxon>
        <taxon>Bacillota</taxon>
        <taxon>Clostridia</taxon>
        <taxon>Eubacteriales</taxon>
        <taxon>Clostridiaceae</taxon>
        <taxon>Clostridium</taxon>
    </lineage>
</organism>
<dbReference type="CDD" id="cd07033">
    <property type="entry name" value="TPP_PYR_DXS_TK_like"/>
    <property type="match status" value="1"/>
</dbReference>
<protein>
    <recommendedName>
        <fullName evidence="6">1-deoxy-D-xylulose-5-phosphate synthase</fullName>
        <ecNumber evidence="6">2.2.1.7</ecNumber>
    </recommendedName>
</protein>
<dbReference type="AlphaFoldDB" id="A0A0A7FUH1"/>
<evidence type="ECO:0000256" key="7">
    <source>
        <dbReference type="ARBA" id="ARBA00022679"/>
    </source>
</evidence>
<dbReference type="CDD" id="cd02007">
    <property type="entry name" value="TPP_DXS"/>
    <property type="match status" value="1"/>
</dbReference>
<dbReference type="Proteomes" id="UP000030635">
    <property type="component" value="Chromosome"/>
</dbReference>
<keyword evidence="8" id="KW-0479">Metal-binding</keyword>
<dbReference type="FunFam" id="3.40.50.970:FF:000010">
    <property type="entry name" value="1-deoxy-D-xylulose-5-phosphate synthase"/>
    <property type="match status" value="1"/>
</dbReference>
<dbReference type="HOGENOM" id="CLU_009227_1_4_9"/>
<dbReference type="PROSITE" id="PS00801">
    <property type="entry name" value="TRANSKETOLASE_1"/>
    <property type="match status" value="1"/>
</dbReference>
<evidence type="ECO:0000256" key="11">
    <source>
        <dbReference type="ARBA" id="ARBA00023052"/>
    </source>
</evidence>
<dbReference type="GO" id="GO:0005829">
    <property type="term" value="C:cytosol"/>
    <property type="evidence" value="ECO:0007669"/>
    <property type="project" value="TreeGrafter"/>
</dbReference>
<dbReference type="InterPro" id="IPR033248">
    <property type="entry name" value="Transketolase_C"/>
</dbReference>
<name>A0A0A7FUH1_9CLOT</name>
<proteinExistence type="inferred from homology"/>
<dbReference type="GO" id="GO:0046872">
    <property type="term" value="F:metal ion binding"/>
    <property type="evidence" value="ECO:0007669"/>
    <property type="project" value="UniProtKB-KW"/>
</dbReference>
<dbReference type="InterPro" id="IPR049557">
    <property type="entry name" value="Transketolase_CS"/>
</dbReference>
<dbReference type="SMART" id="SM00861">
    <property type="entry name" value="Transket_pyr"/>
    <property type="match status" value="1"/>
</dbReference>
<reference evidence="14 15" key="1">
    <citation type="journal article" date="2015" name="Infect. Genet. Evol.">
        <title>Genomic sequences of six botulinum neurotoxin-producing strains representing three clostridial species illustrate the mobility and diversity of botulinum neurotoxin genes.</title>
        <authorList>
            <person name="Smith T.J."/>
            <person name="Hill K.K."/>
            <person name="Xie G."/>
            <person name="Foley B.T."/>
            <person name="Williamson C.H."/>
            <person name="Foster J.T."/>
            <person name="Johnson S.L."/>
            <person name="Chertkov O."/>
            <person name="Teshima H."/>
            <person name="Gibbons H.S."/>
            <person name="Johnsky L.A."/>
            <person name="Karavis M.A."/>
            <person name="Smith L.A."/>
        </authorList>
    </citation>
    <scope>NUCLEOTIDE SEQUENCE [LARGE SCALE GENOMIC DNA]</scope>
    <source>
        <strain evidence="14 15">Sullivan</strain>
    </source>
</reference>
<keyword evidence="7 14" id="KW-0808">Transferase</keyword>
<dbReference type="OrthoDB" id="9803371at2"/>
<evidence type="ECO:0000256" key="12">
    <source>
        <dbReference type="ARBA" id="ARBA00023229"/>
    </source>
</evidence>
<dbReference type="GO" id="GO:0016114">
    <property type="term" value="P:terpenoid biosynthetic process"/>
    <property type="evidence" value="ECO:0007669"/>
    <property type="project" value="InterPro"/>
</dbReference>
<sequence>MESILNEVNSPADLKKVSLNKLNILAEEIRNVLIKKVNATGGHMGPNLGMVEATIAMHYVFNSPIDKIVFDVSHQSYTHKILTGRKEAFMNPEKYYTISGYTNPEESEHDYFTVGHTSTSVSLATGLAKGRDLKGDNENIIAVIGDGSLSGGEAYEGLNNAAVLNSNIIIIVNDNGMSIADNHGGLYGNLALLRETKGKAELNFFKAIGFDYYFVEDGNNIESLIETFRKVKDVDHPVVIHMNTTKGKGLKVAEENKEHWHWILPGEVDGTCNSNMPGENYATITADYITEKYKEDRTVIAISPATPGVTGFTPKFRENAGIHYTDVGIAEEHAVAFSSGIAANGGKPIIGIMSSFIQRTYDQLSHDLCLNNNSATILVFGGGISGGDATHLGTFDIPLISNIPNMVYLAPTSKEEYLAMLDWSVEQNDHPVAIRIPSGKLISTGIKDTSDYSILNKYKVEEEGNKVAIIALGSFFELGRNVKKALKEKMGIDATVINPRFITGIDKELLEYLKDNHELVITLEDGMIDGGFGEKITRFYGASDINVLNFGSNKEFTDRISLDELYERYHLKTDLILDDIAKCIK</sequence>
<dbReference type="STRING" id="1561.NPD11_885"/>
<dbReference type="Pfam" id="PF13292">
    <property type="entry name" value="DXP_synthase_N"/>
    <property type="match status" value="2"/>
</dbReference>
<dbReference type="Gene3D" id="3.40.50.920">
    <property type="match status" value="1"/>
</dbReference>
<dbReference type="KEGG" id="cbv:U729_2136"/>
<comment type="similarity">
    <text evidence="4">Belongs to the transketolase family. DXPS subfamily.</text>
</comment>
<dbReference type="UniPathway" id="UPA00064">
    <property type="reaction ID" value="UER00091"/>
</dbReference>
<evidence type="ECO:0000256" key="9">
    <source>
        <dbReference type="ARBA" id="ARBA00022842"/>
    </source>
</evidence>
<dbReference type="GO" id="GO:0019288">
    <property type="term" value="P:isopentenyl diphosphate biosynthetic process, methylerythritol 4-phosphate pathway"/>
    <property type="evidence" value="ECO:0007669"/>
    <property type="project" value="TreeGrafter"/>
</dbReference>
<dbReference type="Gene3D" id="3.40.50.970">
    <property type="match status" value="2"/>
</dbReference>
<dbReference type="NCBIfam" id="NF008968">
    <property type="entry name" value="PRK12315.1"/>
    <property type="match status" value="1"/>
</dbReference>
<dbReference type="GO" id="GO:0009228">
    <property type="term" value="P:thiamine biosynthetic process"/>
    <property type="evidence" value="ECO:0007669"/>
    <property type="project" value="UniProtKB-KW"/>
</dbReference>
<keyword evidence="12" id="KW-0414">Isoprene biosynthesis</keyword>
<dbReference type="InterPro" id="IPR005475">
    <property type="entry name" value="Transketolase-like_Pyr-bd"/>
</dbReference>
<evidence type="ECO:0000313" key="14">
    <source>
        <dbReference type="EMBL" id="AIY82590.1"/>
    </source>
</evidence>
<evidence type="ECO:0000256" key="5">
    <source>
        <dbReference type="ARBA" id="ARBA00011738"/>
    </source>
</evidence>
<keyword evidence="9" id="KW-0460">Magnesium</keyword>
<comment type="cofactor">
    <cofactor evidence="1">
        <name>Mg(2+)</name>
        <dbReference type="ChEBI" id="CHEBI:18420"/>
    </cofactor>
</comment>
<dbReference type="PANTHER" id="PTHR43322">
    <property type="entry name" value="1-D-DEOXYXYLULOSE 5-PHOSPHATE SYNTHASE-RELATED"/>
    <property type="match status" value="1"/>
</dbReference>